<dbReference type="HOGENOM" id="CLU_819132_0_0_1"/>
<feature type="compositionally biased region" description="Basic and acidic residues" evidence="1">
    <location>
        <begin position="247"/>
        <end position="316"/>
    </location>
</feature>
<dbReference type="STRING" id="935791.I3EDZ9"/>
<name>I3EDZ9_NEMP3</name>
<proteinExistence type="predicted"/>
<feature type="region of interest" description="Disordered" evidence="1">
    <location>
        <begin position="247"/>
        <end position="327"/>
    </location>
</feature>
<organism evidence="2 3">
    <name type="scientific">Nematocida parisii (strain ERTm3)</name>
    <name type="common">Nematode killer fungus</name>
    <dbReference type="NCBI Taxonomy" id="935791"/>
    <lineage>
        <taxon>Eukaryota</taxon>
        <taxon>Fungi</taxon>
        <taxon>Fungi incertae sedis</taxon>
        <taxon>Microsporidia</taxon>
        <taxon>Nematocida</taxon>
    </lineage>
</organism>
<dbReference type="InParanoid" id="I3EDZ9"/>
<evidence type="ECO:0000313" key="2">
    <source>
        <dbReference type="EMBL" id="EIJ87446.1"/>
    </source>
</evidence>
<gene>
    <name evidence="2" type="ORF">NEQG_02327</name>
</gene>
<protein>
    <submittedName>
        <fullName evidence="2">Uncharacterized protein</fullName>
    </submittedName>
</protein>
<dbReference type="OrthoDB" id="2198767at2759"/>
<dbReference type="Proteomes" id="UP000002872">
    <property type="component" value="Unassembled WGS sequence"/>
</dbReference>
<dbReference type="EMBL" id="GL870882">
    <property type="protein sequence ID" value="EIJ87446.1"/>
    <property type="molecule type" value="Genomic_DNA"/>
</dbReference>
<accession>I3EDZ9</accession>
<dbReference type="VEuPathDB" id="MicrosporidiaDB:NEQG_02327"/>
<reference evidence="2" key="1">
    <citation type="submission" date="2011-01" db="EMBL/GenBank/DDBJ databases">
        <title>The Genome Sequence of Nematocida parisii strain ERTm3.</title>
        <authorList>
            <consortium name="The Broad Institute Genome Sequencing Platform"/>
            <consortium name="The Broad Institute Genome Sequencing Center for Infectious Disease"/>
            <person name="Cuomo C."/>
            <person name="Troemel E."/>
            <person name="Young S.K."/>
            <person name="Zeng Q."/>
            <person name="Gargeya S."/>
            <person name="Fitzgerald M."/>
            <person name="Haas B."/>
            <person name="Abouelleil A."/>
            <person name="Alvarado L."/>
            <person name="Arachchi H.M."/>
            <person name="Berlin A."/>
            <person name="Chapman S.B."/>
            <person name="Gearin G."/>
            <person name="Goldberg J."/>
            <person name="Griggs A."/>
            <person name="Gujja S."/>
            <person name="Hansen M."/>
            <person name="Heiman D."/>
            <person name="Howarth C."/>
            <person name="Larimer J."/>
            <person name="Lui A."/>
            <person name="MacDonald P.J.P."/>
            <person name="McCowen C."/>
            <person name="Montmayeur A."/>
            <person name="Murphy C."/>
            <person name="Neiman D."/>
            <person name="Pearson M."/>
            <person name="Priest M."/>
            <person name="Roberts A."/>
            <person name="Saif S."/>
            <person name="Shea T."/>
            <person name="Sisk P."/>
            <person name="Stolte C."/>
            <person name="Sykes S."/>
            <person name="Wortman J."/>
            <person name="Nusbaum C."/>
            <person name="Birren B."/>
        </authorList>
    </citation>
    <scope>NUCLEOTIDE SEQUENCE</scope>
    <source>
        <strain evidence="2">ERTm3</strain>
    </source>
</reference>
<evidence type="ECO:0000313" key="3">
    <source>
        <dbReference type="Proteomes" id="UP000002872"/>
    </source>
</evidence>
<evidence type="ECO:0000256" key="1">
    <source>
        <dbReference type="SAM" id="MobiDB-lite"/>
    </source>
</evidence>
<dbReference type="AlphaFoldDB" id="I3EDZ9"/>
<keyword evidence="3" id="KW-1185">Reference proteome</keyword>
<sequence>MAMGINTIINPDLSVLKRKMKEYQEVLEVNEAKNKVEKWSDVKEHLLDIICEYSNEKVFKVPLLKNCYNNWRVWVERVLANIWCGNYSVKELKEEISRGKGYPAEWSGIDFAQTPRQIKDKLIKYSECTEGSDKKSIKITAESIINLSTKTNHKKPEKRTRKINTVMQDISNYKNEQGEESSLNIQCTEHVLKRDLYNTGEINQNNRIEEEIEKTSRPDKVDRISKIYKADKVYKVDREDREDKIDKVYKADREDKVYKADRPDRPDKADREDREDKLYKADKADRADRPDKADRPDRPDRPDKADRPDRPDKADKTPSFYFEGGGKRALLQVREISPL</sequence>